<evidence type="ECO:0000256" key="11">
    <source>
        <dbReference type="ARBA" id="ARBA00022676"/>
    </source>
</evidence>
<dbReference type="GO" id="GO:0006508">
    <property type="term" value="P:proteolysis"/>
    <property type="evidence" value="ECO:0007669"/>
    <property type="project" value="UniProtKB-KW"/>
</dbReference>
<comment type="catalytic activity">
    <reaction evidence="25">
        <text>[GlcNAc-(1-&gt;4)-Mur2Ac(oyl-L-Ala-gamma-D-Glu-L-Lys-D-Ala-D-Ala)](n)-di-trans,octa-cis-undecaprenyl diphosphate + beta-D-GlcNAc-(1-&gt;4)-Mur2Ac(oyl-L-Ala-gamma-D-Glu-L-Lys-D-Ala-D-Ala)-di-trans,octa-cis-undecaprenyl diphosphate = [GlcNAc-(1-&gt;4)-Mur2Ac(oyl-L-Ala-gamma-D-Glu-L-Lys-D-Ala-D-Ala)](n+1)-di-trans,octa-cis-undecaprenyl diphosphate + di-trans,octa-cis-undecaprenyl diphosphate + H(+)</text>
        <dbReference type="Rhea" id="RHEA:23708"/>
        <dbReference type="Rhea" id="RHEA-COMP:9602"/>
        <dbReference type="Rhea" id="RHEA-COMP:9603"/>
        <dbReference type="ChEBI" id="CHEBI:15378"/>
        <dbReference type="ChEBI" id="CHEBI:58405"/>
        <dbReference type="ChEBI" id="CHEBI:60033"/>
        <dbReference type="ChEBI" id="CHEBI:78435"/>
        <dbReference type="EC" id="2.4.99.28"/>
    </reaction>
</comment>
<evidence type="ECO:0000256" key="27">
    <source>
        <dbReference type="SAM" id="MobiDB-lite"/>
    </source>
</evidence>
<evidence type="ECO:0000256" key="16">
    <source>
        <dbReference type="ARBA" id="ARBA00022968"/>
    </source>
</evidence>
<dbReference type="InterPro" id="IPR050396">
    <property type="entry name" value="Glycosyltr_51/Transpeptidase"/>
</dbReference>
<dbReference type="InterPro" id="IPR023346">
    <property type="entry name" value="Lysozyme-like_dom_sf"/>
</dbReference>
<dbReference type="GO" id="GO:0071555">
    <property type="term" value="P:cell wall organization"/>
    <property type="evidence" value="ECO:0007669"/>
    <property type="project" value="UniProtKB-KW"/>
</dbReference>
<dbReference type="Proteomes" id="UP000533476">
    <property type="component" value="Unassembled WGS sequence"/>
</dbReference>
<protein>
    <recommendedName>
        <fullName evidence="7">Penicillin-binding protein 1A</fullName>
        <ecNumber evidence="24">2.4.99.28</ecNumber>
        <ecNumber evidence="6">3.4.16.4</ecNumber>
    </recommendedName>
</protein>
<keyword evidence="21" id="KW-0511">Multifunctional enzyme</keyword>
<keyword evidence="22" id="KW-0961">Cell wall biogenesis/degradation</keyword>
<evidence type="ECO:0000256" key="1">
    <source>
        <dbReference type="ARBA" id="ARBA00002624"/>
    </source>
</evidence>
<dbReference type="GO" id="GO:0046677">
    <property type="term" value="P:response to antibiotic"/>
    <property type="evidence" value="ECO:0007669"/>
    <property type="project" value="UniProtKB-KW"/>
</dbReference>
<keyword evidence="16" id="KW-0735">Signal-anchor</keyword>
<keyword evidence="15" id="KW-0133">Cell shape</keyword>
<comment type="caution">
    <text evidence="31">The sequence shown here is derived from an EMBL/GenBank/DDBJ whole genome shotgun (WGS) entry which is preliminary data.</text>
</comment>
<evidence type="ECO:0000256" key="17">
    <source>
        <dbReference type="ARBA" id="ARBA00022984"/>
    </source>
</evidence>
<evidence type="ECO:0000256" key="5">
    <source>
        <dbReference type="ARBA" id="ARBA00007739"/>
    </source>
</evidence>
<keyword evidence="12 31" id="KW-0808">Transferase</keyword>
<keyword evidence="19 28" id="KW-0472">Membrane</keyword>
<comment type="pathway">
    <text evidence="3">Cell wall biogenesis; peptidoglycan biosynthesis.</text>
</comment>
<feature type="transmembrane region" description="Helical" evidence="28">
    <location>
        <begin position="45"/>
        <end position="63"/>
    </location>
</feature>
<evidence type="ECO:0000256" key="13">
    <source>
        <dbReference type="ARBA" id="ARBA00022692"/>
    </source>
</evidence>
<keyword evidence="32" id="KW-1185">Reference proteome</keyword>
<evidence type="ECO:0000256" key="8">
    <source>
        <dbReference type="ARBA" id="ARBA00022475"/>
    </source>
</evidence>
<evidence type="ECO:0000256" key="7">
    <source>
        <dbReference type="ARBA" id="ARBA00018638"/>
    </source>
</evidence>
<keyword evidence="13 28" id="KW-0812">Transmembrane</keyword>
<evidence type="ECO:0000256" key="10">
    <source>
        <dbReference type="ARBA" id="ARBA00022670"/>
    </source>
</evidence>
<comment type="catalytic activity">
    <reaction evidence="23">
        <text>Preferential cleavage: (Ac)2-L-Lys-D-Ala-|-D-Ala. Also transpeptidation of peptidyl-alanyl moieties that are N-acyl substituents of D-alanine.</text>
        <dbReference type="EC" id="3.4.16.4"/>
    </reaction>
</comment>
<keyword evidence="9" id="KW-0121">Carboxypeptidase</keyword>
<evidence type="ECO:0000256" key="22">
    <source>
        <dbReference type="ARBA" id="ARBA00023316"/>
    </source>
</evidence>
<dbReference type="EC" id="2.4.99.28" evidence="24"/>
<evidence type="ECO:0000256" key="25">
    <source>
        <dbReference type="ARBA" id="ARBA00049902"/>
    </source>
</evidence>
<feature type="region of interest" description="Disordered" evidence="27">
    <location>
        <begin position="774"/>
        <end position="808"/>
    </location>
</feature>
<evidence type="ECO:0000256" key="28">
    <source>
        <dbReference type="SAM" id="Phobius"/>
    </source>
</evidence>
<dbReference type="Gene3D" id="3.40.710.10">
    <property type="entry name" value="DD-peptidase/beta-lactamase superfamily"/>
    <property type="match status" value="1"/>
</dbReference>
<name>A0A7Y0Q424_9FIRM</name>
<gene>
    <name evidence="31" type="ORF">HIJ39_16625</name>
</gene>
<dbReference type="InterPro" id="IPR001460">
    <property type="entry name" value="PCN-bd_Tpept"/>
</dbReference>
<proteinExistence type="inferred from homology"/>
<dbReference type="GO" id="GO:0009252">
    <property type="term" value="P:peptidoglycan biosynthetic process"/>
    <property type="evidence" value="ECO:0007669"/>
    <property type="project" value="UniProtKB-UniPathway"/>
</dbReference>
<feature type="domain" description="Penicillin-binding protein transpeptidase" evidence="29">
    <location>
        <begin position="368"/>
        <end position="623"/>
    </location>
</feature>
<feature type="domain" description="Glycosyl transferase family 51" evidence="30">
    <location>
        <begin position="104"/>
        <end position="270"/>
    </location>
</feature>
<organism evidence="31 32">
    <name type="scientific">Sulfobacillus harzensis</name>
    <dbReference type="NCBI Taxonomy" id="2729629"/>
    <lineage>
        <taxon>Bacteria</taxon>
        <taxon>Bacillati</taxon>
        <taxon>Bacillota</taxon>
        <taxon>Clostridia</taxon>
        <taxon>Eubacteriales</taxon>
        <taxon>Clostridiales Family XVII. Incertae Sedis</taxon>
        <taxon>Sulfobacillus</taxon>
    </lineage>
</organism>
<keyword evidence="17" id="KW-0573">Peptidoglycan synthesis</keyword>
<dbReference type="Pfam" id="PF00905">
    <property type="entry name" value="Transpeptidase"/>
    <property type="match status" value="1"/>
</dbReference>
<comment type="similarity">
    <text evidence="4">In the C-terminal section; belongs to the transpeptidase family.</text>
</comment>
<evidence type="ECO:0000256" key="9">
    <source>
        <dbReference type="ARBA" id="ARBA00022645"/>
    </source>
</evidence>
<dbReference type="GO" id="GO:0008360">
    <property type="term" value="P:regulation of cell shape"/>
    <property type="evidence" value="ECO:0007669"/>
    <property type="project" value="UniProtKB-KW"/>
</dbReference>
<dbReference type="Pfam" id="PF00912">
    <property type="entry name" value="Transgly"/>
    <property type="match status" value="1"/>
</dbReference>
<dbReference type="GO" id="GO:0009002">
    <property type="term" value="F:serine-type D-Ala-D-Ala carboxypeptidase activity"/>
    <property type="evidence" value="ECO:0007669"/>
    <property type="project" value="UniProtKB-EC"/>
</dbReference>
<evidence type="ECO:0000256" key="19">
    <source>
        <dbReference type="ARBA" id="ARBA00023136"/>
    </source>
</evidence>
<dbReference type="InterPro" id="IPR001264">
    <property type="entry name" value="Glyco_trans_51"/>
</dbReference>
<dbReference type="GO" id="GO:0008955">
    <property type="term" value="F:peptidoglycan glycosyltransferase activity"/>
    <property type="evidence" value="ECO:0007669"/>
    <property type="project" value="UniProtKB-EC"/>
</dbReference>
<keyword evidence="20" id="KW-0046">Antibiotic resistance</keyword>
<evidence type="ECO:0000313" key="31">
    <source>
        <dbReference type="EMBL" id="NMP23960.1"/>
    </source>
</evidence>
<comment type="pathway">
    <text evidence="26">Glycan biosynthesis.</text>
</comment>
<evidence type="ECO:0000256" key="15">
    <source>
        <dbReference type="ARBA" id="ARBA00022960"/>
    </source>
</evidence>
<evidence type="ECO:0000256" key="26">
    <source>
        <dbReference type="ARBA" id="ARBA00060592"/>
    </source>
</evidence>
<comment type="subcellular location">
    <subcellularLocation>
        <location evidence="2">Cell membrane</location>
        <topology evidence="2">Single-pass type II membrane protein</topology>
    </subcellularLocation>
</comment>
<dbReference type="SUPFAM" id="SSF53955">
    <property type="entry name" value="Lysozyme-like"/>
    <property type="match status" value="1"/>
</dbReference>
<comment type="similarity">
    <text evidence="5">In the N-terminal section; belongs to the glycosyltransferase 51 family.</text>
</comment>
<evidence type="ECO:0000259" key="29">
    <source>
        <dbReference type="Pfam" id="PF00905"/>
    </source>
</evidence>
<comment type="function">
    <text evidence="1">Cell wall formation. Synthesis of cross-linked peptidoglycan from the lipid intermediates. The enzyme has a penicillin-insensitive transglycosylase N-terminal domain (formation of linear glycan strands) and a penicillin-sensitive transpeptidase C-terminal domain (cross-linking of the peptide subunits).</text>
</comment>
<evidence type="ECO:0000256" key="4">
    <source>
        <dbReference type="ARBA" id="ARBA00007090"/>
    </source>
</evidence>
<evidence type="ECO:0000256" key="12">
    <source>
        <dbReference type="ARBA" id="ARBA00022679"/>
    </source>
</evidence>
<evidence type="ECO:0000256" key="20">
    <source>
        <dbReference type="ARBA" id="ARBA00023251"/>
    </source>
</evidence>
<dbReference type="GO" id="GO:0005886">
    <property type="term" value="C:plasma membrane"/>
    <property type="evidence" value="ECO:0007669"/>
    <property type="project" value="UniProtKB-SubCell"/>
</dbReference>
<dbReference type="AlphaFoldDB" id="A0A7Y0Q424"/>
<evidence type="ECO:0000313" key="32">
    <source>
        <dbReference type="Proteomes" id="UP000533476"/>
    </source>
</evidence>
<dbReference type="InterPro" id="IPR012338">
    <property type="entry name" value="Beta-lactam/transpept-like"/>
</dbReference>
<dbReference type="InterPro" id="IPR036950">
    <property type="entry name" value="PBP_transglycosylase"/>
</dbReference>
<sequence>MHCPSCERDIFPGSKFCRHCGARLTSPWLRLRARLRGFHWPWKKTVLASVAVVLVLGVVFTGYQTVRAISQMPRLGDLVNVATAGQDSVVYDRYNKPVAYLHLNINRIDVPLSAISPNMRKAVVAIEDHNFWHQNGLDIRAIGRAAIHDLLHTGGLEGASTISEQLAKMLYLRDNRTLSYKIQEFMLGLELAHRYSKAHILDMYLNEVYLGNGAYGIDAAARAYFDESPDQLTLAQASMLAGLPQAPSLYDPLTHYRLARARQKLVLQAMVKYGDVTAAQARAAYRAPLHFNPQNINAPKGSTPYPYPWYIQHVIHQLETEGLSPQEVYDGGLKIYTNLDPTIYAIAQQAVDQWMNKNFGANPAFQAAVTVEDPHSGAVWAVIGGRSYQGNGPEDLATNPNVQRSSGSSIKPLMDYTEAIVKGYSEMSVIQDVPIFQHVNGEAWWPQNDDHVYRGYITLRDALAISDNDAAVHLLRRVGVQYGFNFATKKFGLPLPRADAQQIGIAIGGFAKGGVNVSEMTRAYSAFPNQGTLMKPIWVRQVVNGQGRVIKSARPHGRHIFSAAVAFIMNNMLSRVLTPTALPGIGPNAYATGVHLGIGRPAAGKTGTSNGERDAWFIGYEPQMVVGVWEGNAAHDIPQPSTPNGPAYGAVAAGPIWQQIMEQVNQAEHLPPKPFPKPHNVIYLPHISITSGKLASPHTPSQDIEGGWFIKGTQPTTTGHTHEVVRVPAFDPHVLWEPGCGPAINAIFLKPEPDWHKGVPMPWDSIYWPPTEPCTTVVPSGPSGPPSPPGPPGFGGPPGKQPKHGHHH</sequence>
<dbReference type="EC" id="3.4.16.4" evidence="6"/>
<dbReference type="FunFam" id="1.10.3810.10:FF:000001">
    <property type="entry name" value="Penicillin-binding protein 1A"/>
    <property type="match status" value="1"/>
</dbReference>
<feature type="compositionally biased region" description="Pro residues" evidence="27">
    <location>
        <begin position="782"/>
        <end position="795"/>
    </location>
</feature>
<reference evidence="31 32" key="1">
    <citation type="submission" date="2020-04" db="EMBL/GenBank/DDBJ databases">
        <authorList>
            <person name="Zhang R."/>
            <person name="Schippers A."/>
        </authorList>
    </citation>
    <scope>NUCLEOTIDE SEQUENCE [LARGE SCALE GENOMIC DNA]</scope>
    <source>
        <strain evidence="31 32">DSM 109850</strain>
    </source>
</reference>
<dbReference type="GO" id="GO:0008658">
    <property type="term" value="F:penicillin binding"/>
    <property type="evidence" value="ECO:0007669"/>
    <property type="project" value="InterPro"/>
</dbReference>
<dbReference type="PANTHER" id="PTHR32282:SF11">
    <property type="entry name" value="PENICILLIN-BINDING PROTEIN 1B"/>
    <property type="match status" value="1"/>
</dbReference>
<evidence type="ECO:0000256" key="6">
    <source>
        <dbReference type="ARBA" id="ARBA00012448"/>
    </source>
</evidence>
<evidence type="ECO:0000256" key="23">
    <source>
        <dbReference type="ARBA" id="ARBA00034000"/>
    </source>
</evidence>
<evidence type="ECO:0000256" key="2">
    <source>
        <dbReference type="ARBA" id="ARBA00004401"/>
    </source>
</evidence>
<dbReference type="EMBL" id="JABBVZ010000075">
    <property type="protein sequence ID" value="NMP23960.1"/>
    <property type="molecule type" value="Genomic_DNA"/>
</dbReference>
<dbReference type="RefSeq" id="WP_169101660.1">
    <property type="nucleotide sequence ID" value="NZ_JABBVZ010000075.1"/>
</dbReference>
<dbReference type="GO" id="GO:0030288">
    <property type="term" value="C:outer membrane-bounded periplasmic space"/>
    <property type="evidence" value="ECO:0007669"/>
    <property type="project" value="TreeGrafter"/>
</dbReference>
<keyword evidence="14" id="KW-0378">Hydrolase</keyword>
<keyword evidence="11" id="KW-0328">Glycosyltransferase</keyword>
<dbReference type="Gene3D" id="1.10.3810.10">
    <property type="entry name" value="Biosynthetic peptidoglycan transglycosylase-like"/>
    <property type="match status" value="1"/>
</dbReference>
<evidence type="ECO:0000256" key="24">
    <source>
        <dbReference type="ARBA" id="ARBA00044770"/>
    </source>
</evidence>
<keyword evidence="8" id="KW-1003">Cell membrane</keyword>
<keyword evidence="18 28" id="KW-1133">Transmembrane helix</keyword>
<evidence type="ECO:0000256" key="18">
    <source>
        <dbReference type="ARBA" id="ARBA00022989"/>
    </source>
</evidence>
<accession>A0A7Y0Q424</accession>
<evidence type="ECO:0000256" key="14">
    <source>
        <dbReference type="ARBA" id="ARBA00022801"/>
    </source>
</evidence>
<dbReference type="PANTHER" id="PTHR32282">
    <property type="entry name" value="BINDING PROTEIN TRANSPEPTIDASE, PUTATIVE-RELATED"/>
    <property type="match status" value="1"/>
</dbReference>
<evidence type="ECO:0000259" key="30">
    <source>
        <dbReference type="Pfam" id="PF00912"/>
    </source>
</evidence>
<evidence type="ECO:0000256" key="3">
    <source>
        <dbReference type="ARBA" id="ARBA00004752"/>
    </source>
</evidence>
<keyword evidence="10" id="KW-0645">Protease</keyword>
<evidence type="ECO:0000256" key="21">
    <source>
        <dbReference type="ARBA" id="ARBA00023268"/>
    </source>
</evidence>
<dbReference type="UniPathway" id="UPA00219"/>
<dbReference type="SUPFAM" id="SSF56601">
    <property type="entry name" value="beta-lactamase/transpeptidase-like"/>
    <property type="match status" value="1"/>
</dbReference>